<keyword evidence="3" id="KW-1185">Reference proteome</keyword>
<sequence>MAIYGLSFHVSGMVAALFVMMSGILSANTITLLFSLMGLTSLIIYHFLFRSEESAETKAVKTTA</sequence>
<dbReference type="RefSeq" id="WP_205724854.1">
    <property type="nucleotide sequence ID" value="NZ_JAFHKR010000038.1"/>
</dbReference>
<keyword evidence="1" id="KW-0472">Membrane</keyword>
<accession>A0ABS2ZLG8</accession>
<name>A0ABS2ZLG8_9BACL</name>
<reference evidence="2 3" key="1">
    <citation type="submission" date="2021-01" db="EMBL/GenBank/DDBJ databases">
        <title>Genome Sequencing of Type Strains.</title>
        <authorList>
            <person name="Lemaire J.F."/>
            <person name="Inderbitzin P."/>
            <person name="Collins S.B."/>
            <person name="Wespe N."/>
            <person name="Knight-Connoni V."/>
        </authorList>
    </citation>
    <scope>NUCLEOTIDE SEQUENCE [LARGE SCALE GENOMIC DNA]</scope>
    <source>
        <strain evidence="2 3">DSM 23009</strain>
    </source>
</reference>
<evidence type="ECO:0000256" key="1">
    <source>
        <dbReference type="SAM" id="Phobius"/>
    </source>
</evidence>
<proteinExistence type="predicted"/>
<gene>
    <name evidence="2" type="ORF">JYA63_05550</name>
</gene>
<organism evidence="2 3">
    <name type="scientific">Fictibacillus nanhaiensis</name>
    <dbReference type="NCBI Taxonomy" id="742169"/>
    <lineage>
        <taxon>Bacteria</taxon>
        <taxon>Bacillati</taxon>
        <taxon>Bacillota</taxon>
        <taxon>Bacilli</taxon>
        <taxon>Bacillales</taxon>
        <taxon>Fictibacillaceae</taxon>
        <taxon>Fictibacillus</taxon>
    </lineage>
</organism>
<dbReference type="EMBL" id="JAFHKR010000038">
    <property type="protein sequence ID" value="MBN3553718.1"/>
    <property type="molecule type" value="Genomic_DNA"/>
</dbReference>
<feature type="transmembrane region" description="Helical" evidence="1">
    <location>
        <begin position="32"/>
        <end position="49"/>
    </location>
</feature>
<evidence type="ECO:0000313" key="2">
    <source>
        <dbReference type="EMBL" id="MBN3553718.1"/>
    </source>
</evidence>
<comment type="caution">
    <text evidence="2">The sequence shown here is derived from an EMBL/GenBank/DDBJ whole genome shotgun (WGS) entry which is preliminary data.</text>
</comment>
<evidence type="ECO:0000313" key="3">
    <source>
        <dbReference type="Proteomes" id="UP001296923"/>
    </source>
</evidence>
<keyword evidence="1" id="KW-0812">Transmembrane</keyword>
<dbReference type="Proteomes" id="UP001296923">
    <property type="component" value="Unassembled WGS sequence"/>
</dbReference>
<feature type="transmembrane region" description="Helical" evidence="1">
    <location>
        <begin position="6"/>
        <end position="25"/>
    </location>
</feature>
<protein>
    <submittedName>
        <fullName evidence="2">Uncharacterized protein</fullName>
    </submittedName>
</protein>
<keyword evidence="1" id="KW-1133">Transmembrane helix</keyword>